<keyword evidence="2" id="KW-1003">Cell membrane</keyword>
<dbReference type="SMART" id="SM00918">
    <property type="entry name" value="Lig_chan-Glu_bd"/>
    <property type="match status" value="1"/>
</dbReference>
<evidence type="ECO:0000256" key="4">
    <source>
        <dbReference type="ARBA" id="ARBA00022729"/>
    </source>
</evidence>
<dbReference type="Gene3D" id="3.40.190.10">
    <property type="entry name" value="Periplasmic binding protein-like II"/>
    <property type="match status" value="2"/>
</dbReference>
<dbReference type="FunFam" id="1.10.287.70:FF:000143">
    <property type="entry name" value="Probable glutamate receptor"/>
    <property type="match status" value="1"/>
</dbReference>
<sequence length="984" mass="110066">MFPFAGPADAGIGLFNACSCSSGGLRQSLLPRMVVLSLGVAVLLCCSTAISDHMVDVPLGAIFEDEKTLQEEEAFRYAVDQINADRTILPKARLVPRLVHLDKGDPLLAIRKGCNLMADGIAAIVSSTSCPTNIALQSVCNAMHVPLVFVARDNCQVTAGRKYTLSMRPEASGIDRALADVILQQRWRSMVVFYDDYYAFSRIQNVLALTRGNFMEVIVLKLPSLSNGSQVIVGLPSGQKEISDYGEKLKRVVILCTVENTIRLVKQANQMNLFTPEHHWVIANQEVSDKQLLAINASRGVLTVVRKLISFSEYTDKFMAYWRSLPANVTDGATTSPYDVKMTAAYMYDAVLHISRAVYALFLDRQWIGPNKLRCSIDVSVPWPGGPPLMETLRKVRTPGVLGKSGFDDTGYNINSQMQVLRLEKVVNKTRVQVAGMWDPVTRLNTTARTLPVGNPRIDIRNKTFRVVTLEEEPFVFKRTTPVGVKWEGFAMDMLKELSKLLGFKYKLYEVQDKKYGSPQEDGTWSGMIGDVMQGNADFALSAITITPQRERVVDFTKRYMDFAVGILLRKPVKKTDLFVFLDPFHVNVWLCTIAAFILVSAVLFLLHRIGTRKTSDDPSDGADFNLRNTMWFVYGSFVQQGGDLTIGRMPTRILTGVWWLFTLIIISSYTANLAAFLTVTRMDSPIRSFDDLASQTEIPYGTVTDTSIAQFLASSDVETYQRLWSFMKSENNSAALVRTAQEGFQRVRKGKYAFLWDVPVIEYEALTDKNCELTTVGKSIYSKGYGIAFPSADPYRDEFTLAILQLQDSGTLDKLRHRWWPKNGKCKLDQDGAASSSSALDLDNFAGVFCVLAIGVVLACAVALLEVLWHMYRRRREKRNFPAKENGELACKGGCQSPSNVTVRKDDNGEIHIIVSPTITQVQVQPNLLIPAQTPVKQSSWEANKRNKEEYVPMKKVEFALPPEGCSKQQEYVRNVDDFTTRL</sequence>
<evidence type="ECO:0000256" key="11">
    <source>
        <dbReference type="ARBA" id="ARBA00023257"/>
    </source>
</evidence>
<dbReference type="InterPro" id="IPR015683">
    <property type="entry name" value="Ionotropic_Glu_rcpt"/>
</dbReference>
<evidence type="ECO:0000313" key="21">
    <source>
        <dbReference type="EMBL" id="CAH1261815.1"/>
    </source>
</evidence>
<evidence type="ECO:0000256" key="17">
    <source>
        <dbReference type="PIRSR" id="PIRSR601508-3"/>
    </source>
</evidence>
<dbReference type="FunFam" id="3.40.190.10:FF:000060">
    <property type="entry name" value="Glutamate receptor ionotropic, kainate 1"/>
    <property type="match status" value="1"/>
</dbReference>
<evidence type="ECO:0000256" key="14">
    <source>
        <dbReference type="ARBA" id="ARBA00034104"/>
    </source>
</evidence>
<feature type="transmembrane region" description="Helical" evidence="18">
    <location>
        <begin position="587"/>
        <end position="607"/>
    </location>
</feature>
<dbReference type="Pfam" id="PF01094">
    <property type="entry name" value="ANF_receptor"/>
    <property type="match status" value="1"/>
</dbReference>
<dbReference type="InterPro" id="IPR001828">
    <property type="entry name" value="ANF_lig-bd_rcpt"/>
</dbReference>
<evidence type="ECO:0000313" key="22">
    <source>
        <dbReference type="Proteomes" id="UP000838412"/>
    </source>
</evidence>
<evidence type="ECO:0000256" key="3">
    <source>
        <dbReference type="ARBA" id="ARBA00022692"/>
    </source>
</evidence>
<dbReference type="GO" id="GO:0045211">
    <property type="term" value="C:postsynaptic membrane"/>
    <property type="evidence" value="ECO:0007669"/>
    <property type="project" value="UniProtKB-SubCell"/>
</dbReference>
<feature type="binding site" evidence="15">
    <location>
        <position position="708"/>
    </location>
    <ligand>
        <name>L-glutamate</name>
        <dbReference type="ChEBI" id="CHEBI:29985"/>
    </ligand>
</feature>
<feature type="site" description="Crucial to convey clamshell closure to channel opening" evidence="16">
    <location>
        <position position="687"/>
    </location>
</feature>
<evidence type="ECO:0000256" key="18">
    <source>
        <dbReference type="SAM" id="Phobius"/>
    </source>
</evidence>
<dbReference type="Gene3D" id="1.10.287.70">
    <property type="match status" value="1"/>
</dbReference>
<proteinExistence type="predicted"/>
<organism evidence="21 22">
    <name type="scientific">Branchiostoma lanceolatum</name>
    <name type="common">Common lancelet</name>
    <name type="synonym">Amphioxus lanceolatum</name>
    <dbReference type="NCBI Taxonomy" id="7740"/>
    <lineage>
        <taxon>Eukaryota</taxon>
        <taxon>Metazoa</taxon>
        <taxon>Chordata</taxon>
        <taxon>Cephalochordata</taxon>
        <taxon>Leptocardii</taxon>
        <taxon>Amphioxiformes</taxon>
        <taxon>Branchiostomatidae</taxon>
        <taxon>Branchiostoma</taxon>
    </lineage>
</organism>
<dbReference type="OrthoDB" id="5984008at2759"/>
<comment type="subcellular location">
    <subcellularLocation>
        <location evidence="14">Postsynaptic cell membrane</location>
        <topology evidence="14">Multi-pass membrane protein</topology>
    </subcellularLocation>
</comment>
<dbReference type="InterPro" id="IPR028082">
    <property type="entry name" value="Peripla_BP_I"/>
</dbReference>
<feature type="domain" description="Ionotropic glutamate receptor C-terminal" evidence="19">
    <location>
        <begin position="464"/>
        <end position="823"/>
    </location>
</feature>
<dbReference type="Pfam" id="PF10613">
    <property type="entry name" value="Lig_chan-Glu_bd"/>
    <property type="match status" value="1"/>
</dbReference>
<dbReference type="EMBL" id="OV696689">
    <property type="protein sequence ID" value="CAH1261815.1"/>
    <property type="molecule type" value="Genomic_DNA"/>
</dbReference>
<keyword evidence="6" id="KW-0770">Synapse</keyword>
<evidence type="ECO:0000256" key="10">
    <source>
        <dbReference type="ARBA" id="ARBA00023180"/>
    </source>
</evidence>
<keyword evidence="10" id="KW-0325">Glycoprotein</keyword>
<evidence type="ECO:0000256" key="13">
    <source>
        <dbReference type="ARBA" id="ARBA00023303"/>
    </source>
</evidence>
<evidence type="ECO:0000256" key="15">
    <source>
        <dbReference type="PIRSR" id="PIRSR601508-1"/>
    </source>
</evidence>
<keyword evidence="12" id="KW-1071">Ligand-gated ion channel</keyword>
<dbReference type="Proteomes" id="UP000838412">
    <property type="component" value="Chromosome 4"/>
</dbReference>
<evidence type="ECO:0000256" key="5">
    <source>
        <dbReference type="ARBA" id="ARBA00022989"/>
    </source>
</evidence>
<feature type="binding site" evidence="15">
    <location>
        <position position="550"/>
    </location>
    <ligand>
        <name>L-glutamate</name>
        <dbReference type="ChEBI" id="CHEBI:29985"/>
    </ligand>
</feature>
<keyword evidence="8 18" id="KW-0472">Membrane</keyword>
<dbReference type="Pfam" id="PF00060">
    <property type="entry name" value="Lig_chan"/>
    <property type="match status" value="1"/>
</dbReference>
<reference evidence="21" key="1">
    <citation type="submission" date="2022-01" db="EMBL/GenBank/DDBJ databases">
        <authorList>
            <person name="Braso-Vives M."/>
        </authorList>
    </citation>
    <scope>NUCLEOTIDE SEQUENCE</scope>
</reference>
<dbReference type="Gene3D" id="3.40.50.2300">
    <property type="match status" value="2"/>
</dbReference>
<feature type="transmembrane region" description="Helical" evidence="18">
    <location>
        <begin position="658"/>
        <end position="680"/>
    </location>
</feature>
<evidence type="ECO:0000256" key="16">
    <source>
        <dbReference type="PIRSR" id="PIRSR601508-2"/>
    </source>
</evidence>
<evidence type="ECO:0000256" key="12">
    <source>
        <dbReference type="ARBA" id="ARBA00023286"/>
    </source>
</evidence>
<feature type="binding site" evidence="15">
    <location>
        <position position="758"/>
    </location>
    <ligand>
        <name>L-glutamate</name>
        <dbReference type="ChEBI" id="CHEBI:29985"/>
    </ligand>
</feature>
<feature type="disulfide bond" evidence="17">
    <location>
        <begin position="772"/>
        <end position="827"/>
    </location>
</feature>
<evidence type="ECO:0000259" key="20">
    <source>
        <dbReference type="SMART" id="SM00918"/>
    </source>
</evidence>
<name>A0A8J9ZSA7_BRALA</name>
<dbReference type="SMART" id="SM00079">
    <property type="entry name" value="PBPe"/>
    <property type="match status" value="1"/>
</dbReference>
<dbReference type="InterPro" id="IPR001508">
    <property type="entry name" value="Iono_Glu_rcpt_met"/>
</dbReference>
<keyword evidence="11" id="KW-0628">Postsynaptic cell membrane</keyword>
<dbReference type="GO" id="GO:0015276">
    <property type="term" value="F:ligand-gated monoatomic ion channel activity"/>
    <property type="evidence" value="ECO:0007669"/>
    <property type="project" value="InterPro"/>
</dbReference>
<keyword evidence="3 18" id="KW-0812">Transmembrane</keyword>
<dbReference type="FunFam" id="3.40.190.10:FF:000668">
    <property type="entry name" value="Uncharacterized protein"/>
    <property type="match status" value="1"/>
</dbReference>
<feature type="transmembrane region" description="Helical" evidence="18">
    <location>
        <begin position="846"/>
        <end position="870"/>
    </location>
</feature>
<evidence type="ECO:0000259" key="19">
    <source>
        <dbReference type="SMART" id="SM00079"/>
    </source>
</evidence>
<dbReference type="InterPro" id="IPR001320">
    <property type="entry name" value="Iontro_rcpt_C"/>
</dbReference>
<dbReference type="SUPFAM" id="SSF53822">
    <property type="entry name" value="Periplasmic binding protein-like I"/>
    <property type="match status" value="1"/>
</dbReference>
<evidence type="ECO:0000256" key="6">
    <source>
        <dbReference type="ARBA" id="ARBA00023018"/>
    </source>
</evidence>
<evidence type="ECO:0000256" key="8">
    <source>
        <dbReference type="ARBA" id="ARBA00023136"/>
    </source>
</evidence>
<keyword evidence="13" id="KW-0407">Ion channel</keyword>
<keyword evidence="22" id="KW-1185">Reference proteome</keyword>
<evidence type="ECO:0000256" key="7">
    <source>
        <dbReference type="ARBA" id="ARBA00023065"/>
    </source>
</evidence>
<evidence type="ECO:0000256" key="2">
    <source>
        <dbReference type="ARBA" id="ARBA00022475"/>
    </source>
</evidence>
<feature type="domain" description="Ionotropic glutamate receptor L-glutamate and glycine-binding" evidence="20">
    <location>
        <begin position="474"/>
        <end position="534"/>
    </location>
</feature>
<dbReference type="AlphaFoldDB" id="A0A8J9ZSA7"/>
<protein>
    <submittedName>
        <fullName evidence="21">GRID2 protein</fullName>
    </submittedName>
</protein>
<keyword evidence="9" id="KW-0675">Receptor</keyword>
<dbReference type="GO" id="GO:0038023">
    <property type="term" value="F:signaling receptor activity"/>
    <property type="evidence" value="ECO:0007669"/>
    <property type="project" value="InterPro"/>
</dbReference>
<keyword evidence="4" id="KW-0732">Signal</keyword>
<accession>A0A8J9ZSA7</accession>
<gene>
    <name evidence="21" type="primary">GRID2</name>
    <name evidence="21" type="ORF">BLAG_LOCUS17125</name>
</gene>
<dbReference type="SUPFAM" id="SSF53850">
    <property type="entry name" value="Periplasmic binding protein-like II"/>
    <property type="match status" value="1"/>
</dbReference>
<keyword evidence="5 18" id="KW-1133">Transmembrane helix</keyword>
<keyword evidence="1" id="KW-0813">Transport</keyword>
<dbReference type="PANTHER" id="PTHR18966">
    <property type="entry name" value="IONOTROPIC GLUTAMATE RECEPTOR"/>
    <property type="match status" value="1"/>
</dbReference>
<feature type="binding site" evidence="15">
    <location>
        <position position="545"/>
    </location>
    <ligand>
        <name>L-glutamate</name>
        <dbReference type="ChEBI" id="CHEBI:29985"/>
    </ligand>
</feature>
<dbReference type="InterPro" id="IPR019594">
    <property type="entry name" value="Glu/Gly-bd"/>
</dbReference>
<dbReference type="PRINTS" id="PR00177">
    <property type="entry name" value="NMDARECEPTOR"/>
</dbReference>
<evidence type="ECO:0000256" key="9">
    <source>
        <dbReference type="ARBA" id="ARBA00023170"/>
    </source>
</evidence>
<evidence type="ECO:0000256" key="1">
    <source>
        <dbReference type="ARBA" id="ARBA00022448"/>
    </source>
</evidence>
<keyword evidence="17" id="KW-1015">Disulfide bond</keyword>
<keyword evidence="7" id="KW-0406">Ion transport</keyword>